<name>A0A1I0SNP8_9RHOB</name>
<reference evidence="1 2" key="1">
    <citation type="submission" date="2016-10" db="EMBL/GenBank/DDBJ databases">
        <authorList>
            <person name="de Groot N.N."/>
        </authorList>
    </citation>
    <scope>NUCLEOTIDE SEQUENCE [LARGE SCALE GENOMIC DNA]</scope>
    <source>
        <strain evidence="1 2">CGMCC 1.6117</strain>
    </source>
</reference>
<dbReference type="AlphaFoldDB" id="A0A1I0SNP8"/>
<sequence>MTPRRQRLLAIAAALLVAGIFILANAHFFTVAFRSQPACVLSDSAMAARPAC</sequence>
<evidence type="ECO:0000313" key="2">
    <source>
        <dbReference type="Proteomes" id="UP000182312"/>
    </source>
</evidence>
<organism evidence="1 2">
    <name type="scientific">Paracoccus halophilus</name>
    <dbReference type="NCBI Taxonomy" id="376733"/>
    <lineage>
        <taxon>Bacteria</taxon>
        <taxon>Pseudomonadati</taxon>
        <taxon>Pseudomonadota</taxon>
        <taxon>Alphaproteobacteria</taxon>
        <taxon>Rhodobacterales</taxon>
        <taxon>Paracoccaceae</taxon>
        <taxon>Paracoccus</taxon>
    </lineage>
</organism>
<accession>A0A1I0SNP8</accession>
<evidence type="ECO:0000313" key="1">
    <source>
        <dbReference type="EMBL" id="SFA41145.1"/>
    </source>
</evidence>
<dbReference type="Proteomes" id="UP000182312">
    <property type="component" value="Unassembled WGS sequence"/>
</dbReference>
<gene>
    <name evidence="1" type="ORF">SAMN04487972_10289</name>
</gene>
<dbReference type="RefSeq" id="WP_175496372.1">
    <property type="nucleotide sequence ID" value="NZ_FOJO01000002.1"/>
</dbReference>
<dbReference type="EMBL" id="FOJO01000002">
    <property type="protein sequence ID" value="SFA41145.1"/>
    <property type="molecule type" value="Genomic_DNA"/>
</dbReference>
<protein>
    <submittedName>
        <fullName evidence="1">Uncharacterized protein</fullName>
    </submittedName>
</protein>
<proteinExistence type="predicted"/>